<dbReference type="EMBL" id="VIVQ01000001">
    <property type="protein sequence ID" value="TWE11559.1"/>
    <property type="molecule type" value="Genomic_DNA"/>
</dbReference>
<dbReference type="PANTHER" id="PTHR30055:SF226">
    <property type="entry name" value="HTH-TYPE TRANSCRIPTIONAL REGULATOR PKSA"/>
    <property type="match status" value="1"/>
</dbReference>
<dbReference type="RefSeq" id="WP_145224899.1">
    <property type="nucleotide sequence ID" value="NZ_VIVQ01000001.1"/>
</dbReference>
<evidence type="ECO:0000256" key="1">
    <source>
        <dbReference type="ARBA" id="ARBA00023125"/>
    </source>
</evidence>
<reference evidence="4 5" key="1">
    <citation type="submission" date="2019-06" db="EMBL/GenBank/DDBJ databases">
        <title>Sequencing the genomes of 1000 actinobacteria strains.</title>
        <authorList>
            <person name="Klenk H.-P."/>
        </authorList>
    </citation>
    <scope>NUCLEOTIDE SEQUENCE [LARGE SCALE GENOMIC DNA]</scope>
    <source>
        <strain evidence="4 5">DSM 19560</strain>
    </source>
</reference>
<dbReference type="InterPro" id="IPR050109">
    <property type="entry name" value="HTH-type_TetR-like_transc_reg"/>
</dbReference>
<evidence type="ECO:0000256" key="2">
    <source>
        <dbReference type="PROSITE-ProRule" id="PRU00335"/>
    </source>
</evidence>
<dbReference type="InterPro" id="IPR001647">
    <property type="entry name" value="HTH_TetR"/>
</dbReference>
<sequence>MPRLSADQRRADLVAATVRVAVAEGLEAATVRRVAQEAGVPLGTVHYCFGSKTALIEAVAESITQPVIDADAFDEMSPAEAVRASLRTYWEQIGSDRRRQLLVYELLASLSRGDADAQAVGRRLLQRAYSTALVSVDRYIAALDHPVAVDPAAISRLIVAVTDGVSLSWIVDNDDAAAWQTLELLGQVLAIALAALPADAVGPEPA</sequence>
<protein>
    <submittedName>
        <fullName evidence="4">TetR family transcriptional regulator</fullName>
    </submittedName>
</protein>
<organism evidence="4 5">
    <name type="scientific">Rudaeicoccus suwonensis</name>
    <dbReference type="NCBI Taxonomy" id="657409"/>
    <lineage>
        <taxon>Bacteria</taxon>
        <taxon>Bacillati</taxon>
        <taxon>Actinomycetota</taxon>
        <taxon>Actinomycetes</taxon>
        <taxon>Micrococcales</taxon>
        <taxon>Dermacoccaceae</taxon>
        <taxon>Rudaeicoccus</taxon>
    </lineage>
</organism>
<dbReference type="OrthoDB" id="5242433at2"/>
<keyword evidence="5" id="KW-1185">Reference proteome</keyword>
<dbReference type="PROSITE" id="PS50977">
    <property type="entry name" value="HTH_TETR_2"/>
    <property type="match status" value="1"/>
</dbReference>
<keyword evidence="1 2" id="KW-0238">DNA-binding</keyword>
<evidence type="ECO:0000313" key="4">
    <source>
        <dbReference type="EMBL" id="TWE11559.1"/>
    </source>
</evidence>
<dbReference type="GO" id="GO:0003700">
    <property type="term" value="F:DNA-binding transcription factor activity"/>
    <property type="evidence" value="ECO:0007669"/>
    <property type="project" value="TreeGrafter"/>
</dbReference>
<dbReference type="SUPFAM" id="SSF46689">
    <property type="entry name" value="Homeodomain-like"/>
    <property type="match status" value="1"/>
</dbReference>
<proteinExistence type="predicted"/>
<dbReference type="Proteomes" id="UP000318297">
    <property type="component" value="Unassembled WGS sequence"/>
</dbReference>
<dbReference type="PANTHER" id="PTHR30055">
    <property type="entry name" value="HTH-TYPE TRANSCRIPTIONAL REGULATOR RUTR"/>
    <property type="match status" value="1"/>
</dbReference>
<gene>
    <name evidence="4" type="ORF">BKA23_0332</name>
</gene>
<dbReference type="GO" id="GO:0000976">
    <property type="term" value="F:transcription cis-regulatory region binding"/>
    <property type="evidence" value="ECO:0007669"/>
    <property type="project" value="TreeGrafter"/>
</dbReference>
<comment type="caution">
    <text evidence="4">The sequence shown here is derived from an EMBL/GenBank/DDBJ whole genome shotgun (WGS) entry which is preliminary data.</text>
</comment>
<dbReference type="Gene3D" id="1.10.357.10">
    <property type="entry name" value="Tetracycline Repressor, domain 2"/>
    <property type="match status" value="1"/>
</dbReference>
<evidence type="ECO:0000313" key="5">
    <source>
        <dbReference type="Proteomes" id="UP000318297"/>
    </source>
</evidence>
<dbReference type="Pfam" id="PF00440">
    <property type="entry name" value="TetR_N"/>
    <property type="match status" value="1"/>
</dbReference>
<dbReference type="InterPro" id="IPR009057">
    <property type="entry name" value="Homeodomain-like_sf"/>
</dbReference>
<dbReference type="SUPFAM" id="SSF48498">
    <property type="entry name" value="Tetracyclin repressor-like, C-terminal domain"/>
    <property type="match status" value="1"/>
</dbReference>
<evidence type="ECO:0000259" key="3">
    <source>
        <dbReference type="PROSITE" id="PS50977"/>
    </source>
</evidence>
<dbReference type="AlphaFoldDB" id="A0A561E7H7"/>
<feature type="DNA-binding region" description="H-T-H motif" evidence="2">
    <location>
        <begin position="30"/>
        <end position="49"/>
    </location>
</feature>
<name>A0A561E7H7_9MICO</name>
<accession>A0A561E7H7</accession>
<feature type="domain" description="HTH tetR-type" evidence="3">
    <location>
        <begin position="7"/>
        <end position="67"/>
    </location>
</feature>
<dbReference type="InterPro" id="IPR036271">
    <property type="entry name" value="Tet_transcr_reg_TetR-rel_C_sf"/>
</dbReference>